<dbReference type="GO" id="GO:0009699">
    <property type="term" value="P:phenylpropanoid biosynthetic process"/>
    <property type="evidence" value="ECO:0007669"/>
    <property type="project" value="UniProtKB-ARBA"/>
</dbReference>
<evidence type="ECO:0000256" key="2">
    <source>
        <dbReference type="ARBA" id="ARBA00011738"/>
    </source>
</evidence>
<sequence length="489" mass="50394">MSSAYIFLTMLVALVQVGMVFAVVDPVAATGKEPILELYMHDILGGSGPTARPITGLLGNIYDGQVPFARPIGFLPPQGGVAIPNANGAIPTVNGLNGIPLGTGLAGTNFAGKTNGQNQPQIQLGPDGLGLGFGTITVIDDVLTSAPELGSQTIGKAQGVYVASSADGTTQMMTFTAMIEGGEYGDSLNFYGIYKIGSTMSYLSLTGGTGKFKNACGFAEVRSLIPPGQHVTDGAETLLRITMFKQSPPFIFIIMLVATVQMTSVIAAVNHAVDSKEPTLELYLHDILGGSSPTARPITGLLGNIYNGQVPFAKQIGFIPPQGGVAIPNANGAIPTVNGVNGLPLGTGLGGTAFAGNNQNPPQTQLGPDGLGLGFGTITVIDDILTSSPDLGSQTLGKAQGVYVASSADGTTQMMTFTAMIEGGEYNDNLNFYGVYKIGNTVSYLSVTGGTGKFKNACGIAEVRPLLSSGQHVIDGAETLLRIIVHLKY</sequence>
<dbReference type="PANTHER" id="PTHR46215">
    <property type="entry name" value="DIRIGENT PROTEIN 24-RELATED"/>
    <property type="match status" value="1"/>
</dbReference>
<dbReference type="Pfam" id="PF03018">
    <property type="entry name" value="Dirigent"/>
    <property type="match status" value="2"/>
</dbReference>
<keyword evidence="4" id="KW-0052">Apoplast</keyword>
<evidence type="ECO:0000313" key="6">
    <source>
        <dbReference type="Proteomes" id="UP000237347"/>
    </source>
</evidence>
<dbReference type="InterPro" id="IPR044859">
    <property type="entry name" value="Allene_oxi_cyc_Dirigent"/>
</dbReference>
<accession>A0AAW0L9D8</accession>
<keyword evidence="6" id="KW-1185">Reference proteome</keyword>
<dbReference type="PANTHER" id="PTHR46215:SF1">
    <property type="entry name" value="DIRIGENT PROTEIN 18"/>
    <property type="match status" value="1"/>
</dbReference>
<dbReference type="GO" id="GO:0048046">
    <property type="term" value="C:apoplast"/>
    <property type="evidence" value="ECO:0007669"/>
    <property type="project" value="UniProtKB-SubCell"/>
</dbReference>
<comment type="caution">
    <text evidence="5">The sequence shown here is derived from an EMBL/GenBank/DDBJ whole genome shotgun (WGS) entry which is preliminary data.</text>
</comment>
<evidence type="ECO:0000256" key="4">
    <source>
        <dbReference type="RuleBase" id="RU363099"/>
    </source>
</evidence>
<organism evidence="5 6">
    <name type="scientific">Quercus suber</name>
    <name type="common">Cork oak</name>
    <dbReference type="NCBI Taxonomy" id="58331"/>
    <lineage>
        <taxon>Eukaryota</taxon>
        <taxon>Viridiplantae</taxon>
        <taxon>Streptophyta</taxon>
        <taxon>Embryophyta</taxon>
        <taxon>Tracheophyta</taxon>
        <taxon>Spermatophyta</taxon>
        <taxon>Magnoliopsida</taxon>
        <taxon>eudicotyledons</taxon>
        <taxon>Gunneridae</taxon>
        <taxon>Pentapetalae</taxon>
        <taxon>rosids</taxon>
        <taxon>fabids</taxon>
        <taxon>Fagales</taxon>
        <taxon>Fagaceae</taxon>
        <taxon>Quercus</taxon>
    </lineage>
</organism>
<protein>
    <recommendedName>
        <fullName evidence="4">Dirigent protein</fullName>
    </recommendedName>
</protein>
<dbReference type="AlphaFoldDB" id="A0AAW0L9D8"/>
<keyword evidence="4" id="KW-0732">Signal</keyword>
<comment type="subcellular location">
    <subcellularLocation>
        <location evidence="4">Secreted</location>
        <location evidence="4">Extracellular space</location>
        <location evidence="4">Apoplast</location>
    </subcellularLocation>
</comment>
<keyword evidence="3 4" id="KW-0964">Secreted</keyword>
<evidence type="ECO:0000256" key="1">
    <source>
        <dbReference type="ARBA" id="ARBA00010746"/>
    </source>
</evidence>
<feature type="signal peptide" evidence="4">
    <location>
        <begin position="1"/>
        <end position="22"/>
    </location>
</feature>
<comment type="similarity">
    <text evidence="1 4">Belongs to the plant dirigent protein family.</text>
</comment>
<dbReference type="Gene3D" id="2.40.480.10">
    <property type="entry name" value="Allene oxide cyclase-like"/>
    <property type="match status" value="2"/>
</dbReference>
<evidence type="ECO:0000256" key="3">
    <source>
        <dbReference type="ARBA" id="ARBA00022525"/>
    </source>
</evidence>
<proteinExistence type="inferred from homology"/>
<dbReference type="Proteomes" id="UP000237347">
    <property type="component" value="Unassembled WGS sequence"/>
</dbReference>
<dbReference type="EMBL" id="PKMF04000140">
    <property type="protein sequence ID" value="KAK7847508.1"/>
    <property type="molecule type" value="Genomic_DNA"/>
</dbReference>
<name>A0AAW0L9D8_QUESU</name>
<feature type="chain" id="PRO_5043108464" description="Dirigent protein" evidence="4">
    <location>
        <begin position="23"/>
        <end position="489"/>
    </location>
</feature>
<comment type="function">
    <text evidence="4">Dirigent proteins impart stereoselectivity on the phenoxy radical-coupling reaction, yielding optically active lignans from two molecules of coniferyl alcohol in the biosynthesis of lignans, flavonolignans, and alkaloids and thus plays a central role in plant secondary metabolism.</text>
</comment>
<comment type="subunit">
    <text evidence="2 4">Homodimer.</text>
</comment>
<evidence type="ECO:0000313" key="5">
    <source>
        <dbReference type="EMBL" id="KAK7847508.1"/>
    </source>
</evidence>
<gene>
    <name evidence="5" type="primary">DIR18_2</name>
    <name evidence="5" type="ORF">CFP56_006500</name>
</gene>
<dbReference type="InterPro" id="IPR004265">
    <property type="entry name" value="Dirigent"/>
</dbReference>
<reference evidence="5 6" key="1">
    <citation type="journal article" date="2018" name="Sci. Data">
        <title>The draft genome sequence of cork oak.</title>
        <authorList>
            <person name="Ramos A.M."/>
            <person name="Usie A."/>
            <person name="Barbosa P."/>
            <person name="Barros P.M."/>
            <person name="Capote T."/>
            <person name="Chaves I."/>
            <person name="Simoes F."/>
            <person name="Abreu I."/>
            <person name="Carrasquinho I."/>
            <person name="Faro C."/>
            <person name="Guimaraes J.B."/>
            <person name="Mendonca D."/>
            <person name="Nobrega F."/>
            <person name="Rodrigues L."/>
            <person name="Saibo N.J.M."/>
            <person name="Varela M.C."/>
            <person name="Egas C."/>
            <person name="Matos J."/>
            <person name="Miguel C.M."/>
            <person name="Oliveira M.M."/>
            <person name="Ricardo C.P."/>
            <person name="Goncalves S."/>
        </authorList>
    </citation>
    <scope>NUCLEOTIDE SEQUENCE [LARGE SCALE GENOMIC DNA]</scope>
    <source>
        <strain evidence="6">cv. HL8</strain>
    </source>
</reference>